<dbReference type="OrthoDB" id="1524661at2"/>
<reference evidence="3 5" key="2">
    <citation type="submission" date="2015-06" db="EMBL/GenBank/DDBJ databases">
        <title>Genome sequencing project of Bacillus galactosidilyticus PL133.</title>
        <authorList>
            <person name="Gaiero J."/>
            <person name="Nicol R."/>
            <person name="Habash M."/>
        </authorList>
    </citation>
    <scope>NUCLEOTIDE SEQUENCE [LARGE SCALE GENOMIC DNA]</scope>
    <source>
        <strain evidence="3 5">PL133</strain>
    </source>
</reference>
<feature type="active site" description="Proton acceptor" evidence="2">
    <location>
        <position position="114"/>
    </location>
</feature>
<dbReference type="PANTHER" id="PTHR40037:SF1">
    <property type="entry name" value="PHOSPHOESTERASE SAOUHSC_00951-RELATED"/>
    <property type="match status" value="1"/>
</dbReference>
<sequence length="169" mass="19493">MKFGIVIFPSKELQDLANSYRKRYDPHYALIPPHLTLKEGFETEEKPEKLTEILEAIAKEFQPIHLKFLKVSSFQPITNTIYLKVEKTDELLRLHEELYSEIPGGPPEHPFVPHVTIGQKLSNDEHSDVFGALGMLGVEHEEIVDRIHLVYQLENGSWSTYETIRLGKD</sequence>
<feature type="short sequence motif" description="HXTX 2" evidence="2">
    <location>
        <begin position="114"/>
        <end position="117"/>
    </location>
</feature>
<accession>A0A0Q9Y482</accession>
<dbReference type="Proteomes" id="UP000077881">
    <property type="component" value="Unassembled WGS sequence"/>
</dbReference>
<evidence type="ECO:0000256" key="1">
    <source>
        <dbReference type="ARBA" id="ARBA00022801"/>
    </source>
</evidence>
<dbReference type="GO" id="GO:0016788">
    <property type="term" value="F:hydrolase activity, acting on ester bonds"/>
    <property type="evidence" value="ECO:0007669"/>
    <property type="project" value="UniProtKB-UniRule"/>
</dbReference>
<evidence type="ECO:0000313" key="5">
    <source>
        <dbReference type="Proteomes" id="UP000053881"/>
    </source>
</evidence>
<feature type="active site" description="Proton donor" evidence="2">
    <location>
        <position position="34"/>
    </location>
</feature>
<comment type="similarity">
    <text evidence="2">Belongs to the 2H phosphoesterase superfamily. YjcG family.</text>
</comment>
<dbReference type="Proteomes" id="UP000053881">
    <property type="component" value="Unassembled WGS sequence"/>
</dbReference>
<evidence type="ECO:0000313" key="4">
    <source>
        <dbReference type="EMBL" id="OAK67707.1"/>
    </source>
</evidence>
<evidence type="ECO:0000313" key="3">
    <source>
        <dbReference type="EMBL" id="KRG10881.1"/>
    </source>
</evidence>
<dbReference type="NCBIfam" id="NF010223">
    <property type="entry name" value="PRK13679.1"/>
    <property type="match status" value="1"/>
</dbReference>
<name>A0A0Q9Y482_9BACI</name>
<dbReference type="AlphaFoldDB" id="A0A0Q9Y482"/>
<keyword evidence="1 2" id="KW-0378">Hydrolase</keyword>
<evidence type="ECO:0000313" key="6">
    <source>
        <dbReference type="Proteomes" id="UP000077881"/>
    </source>
</evidence>
<dbReference type="PATRIC" id="fig|217031.4.peg.6672"/>
<protein>
    <recommendedName>
        <fullName evidence="2">Putative phosphoesterase ABB05_18535</fullName>
        <ecNumber evidence="2">3.1.-.-</ecNumber>
    </recommendedName>
</protein>
<feature type="short sequence motif" description="HXTX 1" evidence="2">
    <location>
        <begin position="34"/>
        <end position="37"/>
    </location>
</feature>
<reference evidence="4 6" key="1">
    <citation type="submission" date="2015-05" db="EMBL/GenBank/DDBJ databases">
        <title>Comparison of genome.</title>
        <authorList>
            <person name="Zheng Z."/>
            <person name="Sun M."/>
        </authorList>
    </citation>
    <scope>NUCLEOTIDE SEQUENCE [LARGE SCALE GENOMIC DNA]</scope>
    <source>
        <strain evidence="4 6">G25-74</strain>
    </source>
</reference>
<dbReference type="EC" id="3.1.-.-" evidence="2"/>
<dbReference type="InterPro" id="IPR022932">
    <property type="entry name" value="YjcG"/>
</dbReference>
<gene>
    <name evidence="4" type="ORF">ABB05_18535</name>
    <name evidence="3" type="ORF">ACA29_19720</name>
</gene>
<dbReference type="Pfam" id="PF13563">
    <property type="entry name" value="2_5_RNA_ligase2"/>
    <property type="match status" value="1"/>
</dbReference>
<dbReference type="RefSeq" id="WP_057982297.1">
    <property type="nucleotide sequence ID" value="NZ_LDJR01000059.1"/>
</dbReference>
<dbReference type="PANTHER" id="PTHR40037">
    <property type="entry name" value="PHOSPHOESTERASE YJCG-RELATED"/>
    <property type="match status" value="1"/>
</dbReference>
<evidence type="ECO:0000256" key="2">
    <source>
        <dbReference type="HAMAP-Rule" id="MF_01444"/>
    </source>
</evidence>
<dbReference type="STRING" id="217031.ABB05_18535"/>
<comment type="caution">
    <text evidence="3">The sequence shown here is derived from an EMBL/GenBank/DDBJ whole genome shotgun (WGS) entry which is preliminary data.</text>
</comment>
<dbReference type="EMBL" id="LDJR01000059">
    <property type="protein sequence ID" value="OAK67707.1"/>
    <property type="molecule type" value="Genomic_DNA"/>
</dbReference>
<dbReference type="Gene3D" id="3.90.1140.10">
    <property type="entry name" value="Cyclic phosphodiesterase"/>
    <property type="match status" value="1"/>
</dbReference>
<proteinExistence type="inferred from homology"/>
<organism evidence="3 5">
    <name type="scientific">Lederbergia galactosidilytica</name>
    <dbReference type="NCBI Taxonomy" id="217031"/>
    <lineage>
        <taxon>Bacteria</taxon>
        <taxon>Bacillati</taxon>
        <taxon>Bacillota</taxon>
        <taxon>Bacilli</taxon>
        <taxon>Bacillales</taxon>
        <taxon>Bacillaceae</taxon>
        <taxon>Lederbergia</taxon>
    </lineage>
</organism>
<dbReference type="EMBL" id="LGPB01000133">
    <property type="protein sequence ID" value="KRG10881.1"/>
    <property type="molecule type" value="Genomic_DNA"/>
</dbReference>
<dbReference type="HAMAP" id="MF_01444">
    <property type="entry name" value="2H_phosphoesterase_YjcG"/>
    <property type="match status" value="1"/>
</dbReference>
<dbReference type="InterPro" id="IPR009097">
    <property type="entry name" value="Cyclic_Pdiesterase"/>
</dbReference>
<dbReference type="InterPro" id="IPR050580">
    <property type="entry name" value="2H_phosphoesterase_YjcG-like"/>
</dbReference>
<keyword evidence="6" id="KW-1185">Reference proteome</keyword>
<dbReference type="SUPFAM" id="SSF55144">
    <property type="entry name" value="LigT-like"/>
    <property type="match status" value="1"/>
</dbReference>